<dbReference type="InterPro" id="IPR046674">
    <property type="entry name" value="DUF6544"/>
</dbReference>
<dbReference type="Pfam" id="PF20181">
    <property type="entry name" value="DUF6544"/>
    <property type="match status" value="1"/>
</dbReference>
<evidence type="ECO:0000313" key="1">
    <source>
        <dbReference type="EMBL" id="NOT35276.1"/>
    </source>
</evidence>
<gene>
    <name evidence="1" type="ORF">HOP12_14120</name>
</gene>
<name>A0A849SL07_UNCEI</name>
<reference evidence="1 2" key="1">
    <citation type="submission" date="2020-04" db="EMBL/GenBank/DDBJ databases">
        <title>Metagenomic profiling of ammonia- and methane-oxidizing microorganisms in a Dutch drinking water treatment plant.</title>
        <authorList>
            <person name="Poghosyan L."/>
            <person name="Leucker S."/>
        </authorList>
    </citation>
    <scope>NUCLEOTIDE SEQUENCE [LARGE SCALE GENOMIC DNA]</scope>
    <source>
        <strain evidence="1">S-RSF-IL-03</strain>
    </source>
</reference>
<accession>A0A849SL07</accession>
<dbReference type="EMBL" id="JABFRW010000184">
    <property type="protein sequence ID" value="NOT35276.1"/>
    <property type="molecule type" value="Genomic_DNA"/>
</dbReference>
<dbReference type="AlphaFoldDB" id="A0A849SL07"/>
<protein>
    <submittedName>
        <fullName evidence="1">Uncharacterized protein</fullName>
    </submittedName>
</protein>
<comment type="caution">
    <text evidence="1">The sequence shown here is derived from an EMBL/GenBank/DDBJ whole genome shotgun (WGS) entry which is preliminary data.</text>
</comment>
<sequence>MEVFVFPTLHEYTGLDARPSSFRSRFERDRNALLAGATHAAPLVTEADLAPLPPLMQAYLRRMGAVERAHVRNLRVTFKAQMRSSATAPWMQATATQYEFFDHPARLFHMSASRAGMPLDVFHRYVDGAATFQVRIAGLIPMVDKGGAEITNDETVTLMNDVLVMAPAAVLDLPFTFETLGERSLRATFRNAGFTVSAVLTFDAAGDLVGFASADRAHSRESATWSTPISGYRQVDGIRIGALGDANWIEPSGEWTYGRFEITSIAYNVTR</sequence>
<proteinExistence type="predicted"/>
<organism evidence="1 2">
    <name type="scientific">Eiseniibacteriota bacterium</name>
    <dbReference type="NCBI Taxonomy" id="2212470"/>
    <lineage>
        <taxon>Bacteria</taxon>
        <taxon>Candidatus Eiseniibacteriota</taxon>
    </lineage>
</organism>
<dbReference type="Proteomes" id="UP000580839">
    <property type="component" value="Unassembled WGS sequence"/>
</dbReference>
<evidence type="ECO:0000313" key="2">
    <source>
        <dbReference type="Proteomes" id="UP000580839"/>
    </source>
</evidence>